<keyword evidence="1" id="KW-0732">Signal</keyword>
<protein>
    <submittedName>
        <fullName evidence="2">YjjA family protein</fullName>
    </submittedName>
</protein>
<dbReference type="RefSeq" id="WP_342627367.1">
    <property type="nucleotide sequence ID" value="NZ_CP152276.1"/>
</dbReference>
<keyword evidence="3" id="KW-1185">Reference proteome</keyword>
<evidence type="ECO:0000256" key="1">
    <source>
        <dbReference type="SAM" id="SignalP"/>
    </source>
</evidence>
<reference evidence="2 3" key="1">
    <citation type="submission" date="2024-04" db="EMBL/GenBank/DDBJ databases">
        <title>Complete genome sequence of Nguyenibacter vanlangesis HBCM-1154, a strain capable of nitrogen fixation, IAA production, and phosphorus solubilization isolated from sugarcane soil.</title>
        <authorList>
            <person name="MY HANH P."/>
        </authorList>
    </citation>
    <scope>NUCLEOTIDE SEQUENCE [LARGE SCALE GENOMIC DNA]</scope>
    <source>
        <strain evidence="2 3">HBCM 1154</strain>
    </source>
</reference>
<evidence type="ECO:0000313" key="2">
    <source>
        <dbReference type="EMBL" id="XAE41425.1"/>
    </source>
</evidence>
<name>A0ABZ3D1A2_9PROT</name>
<gene>
    <name evidence="2" type="ORF">AAC691_14085</name>
</gene>
<feature type="signal peptide" evidence="1">
    <location>
        <begin position="1"/>
        <end position="24"/>
    </location>
</feature>
<organism evidence="2 3">
    <name type="scientific">Nguyenibacter vanlangensis</name>
    <dbReference type="NCBI Taxonomy" id="1216886"/>
    <lineage>
        <taxon>Bacteria</taxon>
        <taxon>Pseudomonadati</taxon>
        <taxon>Pseudomonadota</taxon>
        <taxon>Alphaproteobacteria</taxon>
        <taxon>Acetobacterales</taxon>
        <taxon>Acetobacteraceae</taxon>
        <taxon>Nguyenibacter</taxon>
    </lineage>
</organism>
<sequence>MTRHIFILPVVAILSVAGLPPARAQMPAMPGMSGGSAMPAMPGMGGGNGGMMGGAMGAMGSGAMGGAMGLPSLSSAGAGNLAGLLGYCVQNNYLGTGTASPVMSALGHKAGIDPRTDSQYQAGRNGLLDTGGGNTFSLAGAGQGIKQQMTQKICTMVLNRARSML</sequence>
<feature type="chain" id="PRO_5047039526" evidence="1">
    <location>
        <begin position="25"/>
        <end position="165"/>
    </location>
</feature>
<dbReference type="Proteomes" id="UP001449795">
    <property type="component" value="Chromosome"/>
</dbReference>
<dbReference type="EMBL" id="CP152276">
    <property type="protein sequence ID" value="XAE41425.1"/>
    <property type="molecule type" value="Genomic_DNA"/>
</dbReference>
<accession>A0ABZ3D1A2</accession>
<proteinExistence type="predicted"/>
<evidence type="ECO:0000313" key="3">
    <source>
        <dbReference type="Proteomes" id="UP001449795"/>
    </source>
</evidence>
<dbReference type="InterPro" id="IPR019637">
    <property type="entry name" value="DUF2501"/>
</dbReference>
<dbReference type="Pfam" id="PF10696">
    <property type="entry name" value="DUF2501"/>
    <property type="match status" value="1"/>
</dbReference>